<feature type="binding site" evidence="9">
    <location>
        <position position="604"/>
    </location>
    <ligand>
        <name>AMP</name>
        <dbReference type="ChEBI" id="CHEBI:456215"/>
    </ligand>
</feature>
<gene>
    <name evidence="13" type="ORF">HCN44_005847</name>
</gene>
<feature type="domain" description="PAS" evidence="11">
    <location>
        <begin position="221"/>
        <end position="291"/>
    </location>
</feature>
<evidence type="ECO:0000313" key="14">
    <source>
        <dbReference type="Proteomes" id="UP000639338"/>
    </source>
</evidence>
<dbReference type="OrthoDB" id="189220at2759"/>
<dbReference type="UniPathway" id="UPA00762">
    <property type="reaction ID" value="UER00747"/>
</dbReference>
<dbReference type="InterPro" id="IPR035965">
    <property type="entry name" value="PAS-like_dom_sf"/>
</dbReference>
<evidence type="ECO:0000259" key="12">
    <source>
        <dbReference type="PROSITE" id="PS51845"/>
    </source>
</evidence>
<feature type="binding site" evidence="10">
    <location>
        <position position="727"/>
    </location>
    <ligand>
        <name>Zn(2+)</name>
        <dbReference type="ChEBI" id="CHEBI:29105"/>
        <label>1</label>
    </ligand>
</feature>
<evidence type="ECO:0000256" key="10">
    <source>
        <dbReference type="PIRSR" id="PIRSR623088-3"/>
    </source>
</evidence>
<keyword evidence="5 10" id="KW-0479">Metal-binding</keyword>
<feature type="binding site" evidence="10">
    <location>
        <position position="567"/>
    </location>
    <ligand>
        <name>Zn(2+)</name>
        <dbReference type="ChEBI" id="CHEBI:29105"/>
        <label>1</label>
    </ligand>
</feature>
<dbReference type="NCBIfam" id="TIGR00229">
    <property type="entry name" value="sensory_box"/>
    <property type="match status" value="1"/>
</dbReference>
<dbReference type="GO" id="GO:0007165">
    <property type="term" value="P:signal transduction"/>
    <property type="evidence" value="ECO:0007669"/>
    <property type="project" value="InterPro"/>
</dbReference>
<evidence type="ECO:0000256" key="2">
    <source>
        <dbReference type="ARBA" id="ARBA00004703"/>
    </source>
</evidence>
<dbReference type="InterPro" id="IPR036971">
    <property type="entry name" value="PDEase_catalytic_dom_sf"/>
</dbReference>
<dbReference type="CDD" id="cd00130">
    <property type="entry name" value="PAS"/>
    <property type="match status" value="1"/>
</dbReference>
<dbReference type="InterPro" id="IPR023088">
    <property type="entry name" value="PDEase"/>
</dbReference>
<dbReference type="Pfam" id="PF13426">
    <property type="entry name" value="PAS_9"/>
    <property type="match status" value="1"/>
</dbReference>
<feature type="active site" description="Proton donor" evidence="8">
    <location>
        <position position="563"/>
    </location>
</feature>
<dbReference type="InterPro" id="IPR057304">
    <property type="entry name" value="PDE8-like_REC_N"/>
</dbReference>
<dbReference type="SUPFAM" id="SSF109604">
    <property type="entry name" value="HD-domain/PDEase-like"/>
    <property type="match status" value="1"/>
</dbReference>
<evidence type="ECO:0000256" key="4">
    <source>
        <dbReference type="ARBA" id="ARBA00012276"/>
    </source>
</evidence>
<dbReference type="SMART" id="SM00091">
    <property type="entry name" value="PAS"/>
    <property type="match status" value="1"/>
</dbReference>
<evidence type="ECO:0000256" key="7">
    <source>
        <dbReference type="ARBA" id="ARBA00023149"/>
    </source>
</evidence>
<dbReference type="Proteomes" id="UP000639338">
    <property type="component" value="Unassembled WGS sequence"/>
</dbReference>
<feature type="binding site" evidence="9">
    <location>
        <begin position="563"/>
        <end position="567"/>
    </location>
    <ligand>
        <name>AMP</name>
        <dbReference type="ChEBI" id="CHEBI:456215"/>
    </ligand>
</feature>
<keyword evidence="14" id="KW-1185">Reference proteome</keyword>
<evidence type="ECO:0000259" key="11">
    <source>
        <dbReference type="PROSITE" id="PS50112"/>
    </source>
</evidence>
<dbReference type="Gene3D" id="3.40.50.2300">
    <property type="match status" value="1"/>
</dbReference>
<dbReference type="GO" id="GO:0006198">
    <property type="term" value="P:cAMP catabolic process"/>
    <property type="evidence" value="ECO:0007669"/>
    <property type="project" value="UniProtKB-UniPathway"/>
</dbReference>
<feature type="binding site" evidence="10">
    <location>
        <position position="603"/>
    </location>
    <ligand>
        <name>Zn(2+)</name>
        <dbReference type="ChEBI" id="CHEBI:29105"/>
        <label>1</label>
    </ligand>
</feature>
<feature type="binding site" evidence="10">
    <location>
        <position position="604"/>
    </location>
    <ligand>
        <name>Zn(2+)</name>
        <dbReference type="ChEBI" id="CHEBI:29105"/>
        <label>2</label>
    </ligand>
</feature>
<dbReference type="PRINTS" id="PR00387">
    <property type="entry name" value="PDIESTERASE1"/>
</dbReference>
<keyword evidence="7" id="KW-0114">cAMP</keyword>
<comment type="caution">
    <text evidence="13">The sequence shown here is derived from an EMBL/GenBank/DDBJ whole genome shotgun (WGS) entry which is preliminary data.</text>
</comment>
<evidence type="ECO:0000256" key="5">
    <source>
        <dbReference type="ARBA" id="ARBA00022723"/>
    </source>
</evidence>
<comment type="similarity">
    <text evidence="3">Belongs to the cyclic nucleotide phosphodiesterase family. PDE8 subfamily.</text>
</comment>
<evidence type="ECO:0000256" key="9">
    <source>
        <dbReference type="PIRSR" id="PIRSR623088-2"/>
    </source>
</evidence>
<keyword evidence="6" id="KW-0378">Hydrolase</keyword>
<dbReference type="PROSITE" id="PS50112">
    <property type="entry name" value="PAS"/>
    <property type="match status" value="1"/>
</dbReference>
<feature type="binding site" evidence="10">
    <location>
        <position position="604"/>
    </location>
    <ligand>
        <name>Zn(2+)</name>
        <dbReference type="ChEBI" id="CHEBI:29105"/>
        <label>1</label>
    </ligand>
</feature>
<feature type="binding site" evidence="9">
    <location>
        <position position="779"/>
    </location>
    <ligand>
        <name>AMP</name>
        <dbReference type="ChEBI" id="CHEBI:456215"/>
    </ligand>
</feature>
<dbReference type="GO" id="GO:0046872">
    <property type="term" value="F:metal ion binding"/>
    <property type="evidence" value="ECO:0007669"/>
    <property type="project" value="UniProtKB-KW"/>
</dbReference>
<dbReference type="Gene3D" id="1.10.1300.10">
    <property type="entry name" value="3'5'-cyclic nucleotide phosphodiesterase, catalytic domain"/>
    <property type="match status" value="1"/>
</dbReference>
<dbReference type="FunFam" id="1.10.1300.10:FF:000002">
    <property type="entry name" value="Phosphodiesterase"/>
    <property type="match status" value="1"/>
</dbReference>
<comment type="cofactor">
    <cofactor evidence="1">
        <name>a divalent metal cation</name>
        <dbReference type="ChEBI" id="CHEBI:60240"/>
    </cofactor>
</comment>
<evidence type="ECO:0000256" key="8">
    <source>
        <dbReference type="PIRSR" id="PIRSR623088-1"/>
    </source>
</evidence>
<dbReference type="PROSITE" id="PS51845">
    <property type="entry name" value="PDEASE_I_2"/>
    <property type="match status" value="1"/>
</dbReference>
<feature type="domain" description="PDEase" evidence="12">
    <location>
        <begin position="487"/>
        <end position="821"/>
    </location>
</feature>
<dbReference type="SUPFAM" id="SSF55785">
    <property type="entry name" value="PYP-like sensor domain (PAS domain)"/>
    <property type="match status" value="1"/>
</dbReference>
<dbReference type="GO" id="GO:0004115">
    <property type="term" value="F:3',5'-cyclic-AMP phosphodiesterase activity"/>
    <property type="evidence" value="ECO:0007669"/>
    <property type="project" value="UniProtKB-EC"/>
</dbReference>
<protein>
    <recommendedName>
        <fullName evidence="4">3',5'-cyclic-AMP phosphodiesterase</fullName>
        <ecNumber evidence="4">3.1.4.53</ecNumber>
    </recommendedName>
</protein>
<evidence type="ECO:0000313" key="13">
    <source>
        <dbReference type="EMBL" id="KAF7993066.1"/>
    </source>
</evidence>
<organism evidence="13 14">
    <name type="scientific">Aphidius gifuensis</name>
    <name type="common">Parasitoid wasp</name>
    <dbReference type="NCBI Taxonomy" id="684658"/>
    <lineage>
        <taxon>Eukaryota</taxon>
        <taxon>Metazoa</taxon>
        <taxon>Ecdysozoa</taxon>
        <taxon>Arthropoda</taxon>
        <taxon>Hexapoda</taxon>
        <taxon>Insecta</taxon>
        <taxon>Pterygota</taxon>
        <taxon>Neoptera</taxon>
        <taxon>Endopterygota</taxon>
        <taxon>Hymenoptera</taxon>
        <taxon>Apocrita</taxon>
        <taxon>Ichneumonoidea</taxon>
        <taxon>Braconidae</taxon>
        <taxon>Aphidiinae</taxon>
        <taxon>Aphidius</taxon>
    </lineage>
</organism>
<dbReference type="Pfam" id="PF00233">
    <property type="entry name" value="PDEase_I"/>
    <property type="match status" value="1"/>
</dbReference>
<dbReference type="EMBL" id="JACMRX010000003">
    <property type="protein sequence ID" value="KAF7993066.1"/>
    <property type="molecule type" value="Genomic_DNA"/>
</dbReference>
<proteinExistence type="inferred from homology"/>
<dbReference type="InterPro" id="IPR003607">
    <property type="entry name" value="HD/PDEase_dom"/>
</dbReference>
<dbReference type="InterPro" id="IPR000014">
    <property type="entry name" value="PAS"/>
</dbReference>
<evidence type="ECO:0000256" key="1">
    <source>
        <dbReference type="ARBA" id="ARBA00001968"/>
    </source>
</evidence>
<dbReference type="AlphaFoldDB" id="A0A834XVW2"/>
<reference evidence="13 14" key="1">
    <citation type="submission" date="2020-08" db="EMBL/GenBank/DDBJ databases">
        <title>Aphidius gifuensis genome sequencing and assembly.</title>
        <authorList>
            <person name="Du Z."/>
        </authorList>
    </citation>
    <scope>NUCLEOTIDE SEQUENCE [LARGE SCALE GENOMIC DNA]</scope>
    <source>
        <strain evidence="13">YNYX2018</strain>
        <tissue evidence="13">Adults</tissue>
    </source>
</reference>
<accession>A0A834XVW2</accession>
<dbReference type="CDD" id="cd00077">
    <property type="entry name" value="HDc"/>
    <property type="match status" value="1"/>
</dbReference>
<evidence type="ECO:0000256" key="6">
    <source>
        <dbReference type="ARBA" id="ARBA00022801"/>
    </source>
</evidence>
<dbReference type="Pfam" id="PF23198">
    <property type="entry name" value="PDE8A_N"/>
    <property type="match status" value="1"/>
</dbReference>
<sequence>MGCWPSAMLRCIRKKNFDCEKPSYLMPQGDNADLSHTPDVDFWKDKTMVGSSMFGDEDMECTIAKGPQDFNSTLSITTASQVVKVLLVFPRDDHQLEALGTVSTKLGWSVSIAKNAETAAEIFQNRSHDLVIIDRRGHRATDGDTTCRAIKATNCHHSSVILALVKKSFFTVVDKDEIVTLDLLNTGYSRAMTECTHESILSNQLIGIYASEIQPRMQFASAHALYVAVDRCRDMVHVTDDQHIVRFVNKASERLLGYKYEEMLGRNLSEIITCENFTLMDQQLQRGREFEGNMNCRRKFNDTITINCRIIPFCATGKKPSHYVYVHDTMYLLENMGVAAVTLGGQHPRGSLHSLRRGSFDVKSIGSDIGTQRRSSLQKLNNMPLEAPITKVLTLLTNAMNEIAPTNSELAMQIDKAIETLKTTELYRPYLKEDTKIYNDPISSDLLGALLSNNSHYIRDSRRSSNDSTRSTHARICLPMSMRIQLKNPQIPKEIEELLDHNLDWDFDIFSLEVLTDRKPLVYLGMNLMCRFNVPARLNCDEKTLLNWLTVIEYNYHLENSYHNSTHAADVLQATARFMQSDRLQMILEPMDEVAVLIAAGAHDIDHPGRSSQFLSNSDNKLAVLYNDLSVLESHHAALTFKLTLADENVNIFKNLDRETYKLVRQNVVDMILATEMTKHFEHLAKFVNVCSSRCGDEFYPEGPDMATLLLPENVKLVKIMMIKCADVSNPTRPLRCCIEWAKRIAEEYFNQTDEEKKSRMPVVMPMFDRNTCSIPKSQIGFVDFIINDMIEAWDAFIDMPEMISYMRQNYDKWKEYHEKGISTLSDIERLQTSSELKIPNLINSR</sequence>
<dbReference type="PANTHER" id="PTHR11347">
    <property type="entry name" value="CYCLIC NUCLEOTIDE PHOSPHODIESTERASE"/>
    <property type="match status" value="1"/>
</dbReference>
<dbReference type="InterPro" id="IPR002073">
    <property type="entry name" value="PDEase_catalytic_dom"/>
</dbReference>
<comment type="pathway">
    <text evidence="2">Purine metabolism; 3',5'-cyclic AMP degradation; AMP from 3',5'-cyclic AMP: step 1/1.</text>
</comment>
<dbReference type="EC" id="3.1.4.53" evidence="4"/>
<dbReference type="Gene3D" id="3.30.450.20">
    <property type="entry name" value="PAS domain"/>
    <property type="match status" value="1"/>
</dbReference>
<feature type="binding site" evidence="9">
    <location>
        <position position="727"/>
    </location>
    <ligand>
        <name>AMP</name>
        <dbReference type="ChEBI" id="CHEBI:456215"/>
    </ligand>
</feature>
<evidence type="ECO:0000256" key="3">
    <source>
        <dbReference type="ARBA" id="ARBA00006437"/>
    </source>
</evidence>
<name>A0A834XVW2_APHGI</name>